<evidence type="ECO:0000313" key="3">
    <source>
        <dbReference type="EMBL" id="WOO80248.1"/>
    </source>
</evidence>
<feature type="region of interest" description="Disordered" evidence="1">
    <location>
        <begin position="294"/>
        <end position="316"/>
    </location>
</feature>
<dbReference type="RefSeq" id="XP_062626280.1">
    <property type="nucleotide sequence ID" value="XM_062770296.1"/>
</dbReference>
<dbReference type="EMBL" id="CP086716">
    <property type="protein sequence ID" value="WOO80248.1"/>
    <property type="molecule type" value="Genomic_DNA"/>
</dbReference>
<evidence type="ECO:0000313" key="4">
    <source>
        <dbReference type="Proteomes" id="UP000827549"/>
    </source>
</evidence>
<accession>A0AAF1BQ30</accession>
<protein>
    <submittedName>
        <fullName evidence="3">Uncharacterized protein</fullName>
    </submittedName>
</protein>
<reference evidence="3" key="1">
    <citation type="submission" date="2023-10" db="EMBL/GenBank/DDBJ databases">
        <authorList>
            <person name="Noh H."/>
        </authorList>
    </citation>
    <scope>NUCLEOTIDE SEQUENCE</scope>
    <source>
        <strain evidence="3">DUCC4014</strain>
    </source>
</reference>
<proteinExistence type="predicted"/>
<evidence type="ECO:0000256" key="1">
    <source>
        <dbReference type="SAM" id="MobiDB-lite"/>
    </source>
</evidence>
<dbReference type="GeneID" id="87807000"/>
<evidence type="ECO:0000256" key="2">
    <source>
        <dbReference type="SAM" id="Phobius"/>
    </source>
</evidence>
<feature type="transmembrane region" description="Helical" evidence="2">
    <location>
        <begin position="20"/>
        <end position="41"/>
    </location>
</feature>
<keyword evidence="2" id="KW-0812">Transmembrane</keyword>
<sequence length="578" mass="62652">MAGRKTASADAIISTPHRPINLLAYISATCFAVVVTPTLVTWLLTTYAGWFFTVILAPTLAIWVTKAKANARQSDQLRQAALETAAKVEVDKRLAAEECKAVHHADWRVIHKLREDVRAAEERERVAADKAEVDAALIAKLQDELAWEIKCAKQKPELSARDVAKLQEDLYMAKLYAKEHDTEIWKANNRTREAAESAAASAQVITRLREEGTNARTKAEADGRMIAELQDAVRAAGSKTKADAQLITELRTHADDKEQLLANLYALVAKKNLQIEDLRLDIAKRDAILADLMPASSDGGESRCTTEVPEESAAEVEAALPPPELSEEQSAADVLEVSETLEPAHPANIFIGTLCTAIAILALVAGYLDLGDGPPIWWLFKSKTAWFCGLVVTQGVAWSVAENTMAGERAVTDAMADADARRIAKLHNKLHAAAKQADMDAAQIARLNEKLREAVDRIVDDAHIIAAYYESELRNMRLALKVQEEGSVRPMANQPGVMAPTISTTQLEHALKACAHTKFYTGGIDFAQAAQAGMRNVPAQTSPPADVVSSEAGQVADDSASIGQDSTLEEGEVPGYDI</sequence>
<feature type="transmembrane region" description="Helical" evidence="2">
    <location>
        <begin position="47"/>
        <end position="64"/>
    </location>
</feature>
<keyword evidence="4" id="KW-1185">Reference proteome</keyword>
<keyword evidence="2" id="KW-0472">Membrane</keyword>
<keyword evidence="2" id="KW-1133">Transmembrane helix</keyword>
<gene>
    <name evidence="3" type="ORF">LOC62_03G003759</name>
</gene>
<feature type="region of interest" description="Disordered" evidence="1">
    <location>
        <begin position="535"/>
        <end position="578"/>
    </location>
</feature>
<dbReference type="Proteomes" id="UP000827549">
    <property type="component" value="Chromosome 3"/>
</dbReference>
<name>A0AAF1BQ30_9TREE</name>
<feature type="transmembrane region" description="Helical" evidence="2">
    <location>
        <begin position="349"/>
        <end position="368"/>
    </location>
</feature>
<dbReference type="AlphaFoldDB" id="A0AAF1BQ30"/>
<organism evidence="3 4">
    <name type="scientific">Vanrija pseudolonga</name>
    <dbReference type="NCBI Taxonomy" id="143232"/>
    <lineage>
        <taxon>Eukaryota</taxon>
        <taxon>Fungi</taxon>
        <taxon>Dikarya</taxon>
        <taxon>Basidiomycota</taxon>
        <taxon>Agaricomycotina</taxon>
        <taxon>Tremellomycetes</taxon>
        <taxon>Trichosporonales</taxon>
        <taxon>Trichosporonaceae</taxon>
        <taxon>Vanrija</taxon>
    </lineage>
</organism>